<accession>A0A3E2VVS6</accession>
<feature type="domain" description="ABC3 transporter permease C-terminal" evidence="8">
    <location>
        <begin position="322"/>
        <end position="469"/>
    </location>
</feature>
<comment type="caution">
    <text evidence="9">The sequence shown here is derived from an EMBL/GenBank/DDBJ whole genome shotgun (WGS) entry which is preliminary data.</text>
</comment>
<evidence type="ECO:0000259" key="8">
    <source>
        <dbReference type="Pfam" id="PF02687"/>
    </source>
</evidence>
<evidence type="ECO:0000256" key="2">
    <source>
        <dbReference type="ARBA" id="ARBA00022475"/>
    </source>
</evidence>
<keyword evidence="4 7" id="KW-1133">Transmembrane helix</keyword>
<keyword evidence="2" id="KW-1003">Cell membrane</keyword>
<dbReference type="AlphaFoldDB" id="A0A3E2VVS6"/>
<gene>
    <name evidence="9" type="ORF">DXA38_10775</name>
</gene>
<feature type="transmembrane region" description="Helical" evidence="7">
    <location>
        <begin position="364"/>
        <end position="385"/>
    </location>
</feature>
<evidence type="ECO:0000313" key="9">
    <source>
        <dbReference type="EMBL" id="RGC15338.1"/>
    </source>
</evidence>
<evidence type="ECO:0000256" key="4">
    <source>
        <dbReference type="ARBA" id="ARBA00022989"/>
    </source>
</evidence>
<evidence type="ECO:0000256" key="7">
    <source>
        <dbReference type="SAM" id="Phobius"/>
    </source>
</evidence>
<organism evidence="9 10">
    <name type="scientific">Clostridium innocuum</name>
    <dbReference type="NCBI Taxonomy" id="1522"/>
    <lineage>
        <taxon>Bacteria</taxon>
        <taxon>Bacillati</taxon>
        <taxon>Bacillota</taxon>
        <taxon>Clostridia</taxon>
        <taxon>Eubacteriales</taxon>
        <taxon>Clostridiaceae</taxon>
        <taxon>Clostridium</taxon>
    </lineage>
</organism>
<keyword evidence="3 7" id="KW-0812">Transmembrane</keyword>
<dbReference type="InterPro" id="IPR050250">
    <property type="entry name" value="Macrolide_Exporter_MacB"/>
</dbReference>
<comment type="subcellular location">
    <subcellularLocation>
        <location evidence="1">Cell membrane</location>
        <topology evidence="1">Multi-pass membrane protein</topology>
    </subcellularLocation>
</comment>
<feature type="transmembrane region" description="Helical" evidence="7">
    <location>
        <begin position="20"/>
        <end position="38"/>
    </location>
</feature>
<dbReference type="EMBL" id="QVEV01000014">
    <property type="protein sequence ID" value="RGC15338.1"/>
    <property type="molecule type" value="Genomic_DNA"/>
</dbReference>
<feature type="region of interest" description="Disordered" evidence="6">
    <location>
        <begin position="64"/>
        <end position="90"/>
    </location>
</feature>
<feature type="transmembrane region" description="Helical" evidence="7">
    <location>
        <begin position="322"/>
        <end position="343"/>
    </location>
</feature>
<dbReference type="Pfam" id="PF02687">
    <property type="entry name" value="FtsX"/>
    <property type="match status" value="1"/>
</dbReference>
<keyword evidence="5 7" id="KW-0472">Membrane</keyword>
<evidence type="ECO:0000256" key="1">
    <source>
        <dbReference type="ARBA" id="ARBA00004651"/>
    </source>
</evidence>
<feature type="transmembrane region" description="Helical" evidence="7">
    <location>
        <begin position="445"/>
        <end position="469"/>
    </location>
</feature>
<sequence>MSLFERAWLYITRKRGKTLIMFCILFAMASGILSGISIKKAAQAAMQQARESVGGSFTMNLNYDESNPNVKREETSNAYGSGARLENTGPPLTEKIAKQLKDIEGVKAVNGNAVAMLEDNGLKYIKAQKDHNFSFSVSGGGDDTAALPNFQLGINMDSTLDTMFQNKRIKLVEGRHIKPDDKRKLLMHKELAEKNKLKIGDKVPLKLRDRDRNEKGLPDKAVEAEIVGLFENAATEQNPISFMMPENNLITDVETGRLLLGMDQIEFESIYCLVKDPKQIDRVVAQVKKLDLDWDQYLLDTNDEQYQQIAGSIENLDEMVTLILYAVFLISCVILTLLLSLWIKGRIYETGVLLSLGISKTGVVLQYICELMIIAVLAFGLSFLFGKAMSQSLGDRMMAQIQKQQENSQAANSISITGNSMRGGLQKEADEITELDVSVDAQELLLVYTTGTVMIVISVLLSSAAVLRLKPKEILSKMS</sequence>
<evidence type="ECO:0000256" key="6">
    <source>
        <dbReference type="SAM" id="MobiDB-lite"/>
    </source>
</evidence>
<proteinExistence type="predicted"/>
<name>A0A3E2VVS6_CLOIN</name>
<dbReference type="Proteomes" id="UP000260025">
    <property type="component" value="Unassembled WGS sequence"/>
</dbReference>
<dbReference type="GO" id="GO:0022857">
    <property type="term" value="F:transmembrane transporter activity"/>
    <property type="evidence" value="ECO:0007669"/>
    <property type="project" value="TreeGrafter"/>
</dbReference>
<dbReference type="PANTHER" id="PTHR30572">
    <property type="entry name" value="MEMBRANE COMPONENT OF TRANSPORTER-RELATED"/>
    <property type="match status" value="1"/>
</dbReference>
<dbReference type="PANTHER" id="PTHR30572:SF9">
    <property type="entry name" value="ABC TRANSPORTER PERMEASE PROTEIN"/>
    <property type="match status" value="1"/>
</dbReference>
<evidence type="ECO:0000256" key="5">
    <source>
        <dbReference type="ARBA" id="ARBA00023136"/>
    </source>
</evidence>
<dbReference type="RefSeq" id="WP_117443199.1">
    <property type="nucleotide sequence ID" value="NZ_QVEV01000014.1"/>
</dbReference>
<evidence type="ECO:0000313" key="10">
    <source>
        <dbReference type="Proteomes" id="UP000260025"/>
    </source>
</evidence>
<evidence type="ECO:0000256" key="3">
    <source>
        <dbReference type="ARBA" id="ARBA00022692"/>
    </source>
</evidence>
<dbReference type="OrthoDB" id="9812886at2"/>
<dbReference type="InterPro" id="IPR003838">
    <property type="entry name" value="ABC3_permease_C"/>
</dbReference>
<reference evidence="9 10" key="1">
    <citation type="submission" date="2018-08" db="EMBL/GenBank/DDBJ databases">
        <title>A genome reference for cultivated species of the human gut microbiota.</title>
        <authorList>
            <person name="Zou Y."/>
            <person name="Xue W."/>
            <person name="Luo G."/>
        </authorList>
    </citation>
    <scope>NUCLEOTIDE SEQUENCE [LARGE SCALE GENOMIC DNA]</scope>
    <source>
        <strain evidence="9 10">OF01-2LB</strain>
    </source>
</reference>
<dbReference type="GO" id="GO:0005886">
    <property type="term" value="C:plasma membrane"/>
    <property type="evidence" value="ECO:0007669"/>
    <property type="project" value="UniProtKB-SubCell"/>
</dbReference>
<protein>
    <submittedName>
        <fullName evidence="9">ABC transporter permease</fullName>
    </submittedName>
</protein>